<keyword evidence="1" id="KW-0472">Membrane</keyword>
<evidence type="ECO:0000313" key="3">
    <source>
        <dbReference type="EMBL" id="MDO6414681.1"/>
    </source>
</evidence>
<organism evidence="3 4">
    <name type="scientific">Sphingomonas natans</name>
    <dbReference type="NCBI Taxonomy" id="3063330"/>
    <lineage>
        <taxon>Bacteria</taxon>
        <taxon>Pseudomonadati</taxon>
        <taxon>Pseudomonadota</taxon>
        <taxon>Alphaproteobacteria</taxon>
        <taxon>Sphingomonadales</taxon>
        <taxon>Sphingomonadaceae</taxon>
        <taxon>Sphingomonas</taxon>
    </lineage>
</organism>
<dbReference type="EMBL" id="JAUOTP010000004">
    <property type="protein sequence ID" value="MDO6414681.1"/>
    <property type="molecule type" value="Genomic_DNA"/>
</dbReference>
<dbReference type="InterPro" id="IPR012495">
    <property type="entry name" value="TadE-like_dom"/>
</dbReference>
<feature type="domain" description="TadE-like" evidence="2">
    <location>
        <begin position="13"/>
        <end position="54"/>
    </location>
</feature>
<dbReference type="Proteomes" id="UP001169764">
    <property type="component" value="Unassembled WGS sequence"/>
</dbReference>
<keyword evidence="4" id="KW-1185">Reference proteome</keyword>
<keyword evidence="1" id="KW-1133">Transmembrane helix</keyword>
<accession>A0ABT8Y8M0</accession>
<feature type="transmembrane region" description="Helical" evidence="1">
    <location>
        <begin position="20"/>
        <end position="42"/>
    </location>
</feature>
<evidence type="ECO:0000313" key="4">
    <source>
        <dbReference type="Proteomes" id="UP001169764"/>
    </source>
</evidence>
<comment type="caution">
    <text evidence="3">The sequence shown here is derived from an EMBL/GenBank/DDBJ whole genome shotgun (WGS) entry which is preliminary data.</text>
</comment>
<evidence type="ECO:0000256" key="1">
    <source>
        <dbReference type="SAM" id="Phobius"/>
    </source>
</evidence>
<dbReference type="RefSeq" id="WP_303542086.1">
    <property type="nucleotide sequence ID" value="NZ_JAUOTP010000004.1"/>
</dbReference>
<reference evidence="3" key="1">
    <citation type="submission" date="2023-07" db="EMBL/GenBank/DDBJ databases">
        <authorList>
            <person name="Kim M."/>
        </authorList>
    </citation>
    <scope>NUCLEOTIDE SEQUENCE</scope>
    <source>
        <strain evidence="3">BIUV-7</strain>
    </source>
</reference>
<gene>
    <name evidence="3" type="ORF">Q4F19_09845</name>
</gene>
<dbReference type="Pfam" id="PF07811">
    <property type="entry name" value="TadE"/>
    <property type="match status" value="1"/>
</dbReference>
<proteinExistence type="predicted"/>
<protein>
    <submittedName>
        <fullName evidence="3">TadE/TadG family type IV pilus assembly protein</fullName>
    </submittedName>
</protein>
<evidence type="ECO:0000259" key="2">
    <source>
        <dbReference type="Pfam" id="PF07811"/>
    </source>
</evidence>
<sequence>MREPRQIGADEGGATIVEFALILPVLLLIICGAIDLGFLFLAQTTLNGAIMQGAQVASTSMERTEAQRQTTLRNGIYASMAAFAPQQPVVVTKVFHTFGTTFPEDYTDTNHNGVYDAPSGTFPGEAFVDRNNNGHWDADVPVTSGSSTMGDVGDVVSYSAALPVRHLFGFLGWGTSTVNLKAYAVVRNEATKTE</sequence>
<name>A0ABT8Y8M0_9SPHN</name>
<keyword evidence="1" id="KW-0812">Transmembrane</keyword>